<proteinExistence type="predicted"/>
<keyword evidence="2" id="KW-1185">Reference proteome</keyword>
<reference evidence="1 2" key="1">
    <citation type="submission" date="2019-02" db="EMBL/GenBank/DDBJ databases">
        <title>Genome of a new Bacteroidetes strain.</title>
        <authorList>
            <person name="Pitt A."/>
        </authorList>
    </citation>
    <scope>NUCLEOTIDE SEQUENCE [LARGE SCALE GENOMIC DNA]</scope>
    <source>
        <strain evidence="1 2">103A-SOEBACH</strain>
    </source>
</reference>
<dbReference type="Proteomes" id="UP000293583">
    <property type="component" value="Unassembled WGS sequence"/>
</dbReference>
<evidence type="ECO:0000313" key="2">
    <source>
        <dbReference type="Proteomes" id="UP000293583"/>
    </source>
</evidence>
<evidence type="ECO:0000313" key="1">
    <source>
        <dbReference type="EMBL" id="TBH75141.1"/>
    </source>
</evidence>
<comment type="caution">
    <text evidence="1">The sequence shown here is derived from an EMBL/GenBank/DDBJ whole genome shotgun (WGS) entry which is preliminary data.</text>
</comment>
<dbReference type="AlphaFoldDB" id="A0A4Q9BH48"/>
<accession>A0A4Q9BH48</accession>
<organism evidence="1 2">
    <name type="scientific">Aquirufa antheringensis</name>
    <dbReference type="NCBI Taxonomy" id="2516559"/>
    <lineage>
        <taxon>Bacteria</taxon>
        <taxon>Pseudomonadati</taxon>
        <taxon>Bacteroidota</taxon>
        <taxon>Cytophagia</taxon>
        <taxon>Cytophagales</taxon>
        <taxon>Flectobacillaceae</taxon>
        <taxon>Aquirufa</taxon>
    </lineage>
</organism>
<sequence>MKKAWILQLIVICSFVLLGERVSLNPDFKASTKSFVHATSDDSDAIIAIELEDEVEDALTVFFLSKSFDWKSKLVLFIPFFALILQAQQVRTKIPPYLRFHNLRL</sequence>
<gene>
    <name evidence="1" type="ORF">EWU20_00795</name>
</gene>
<dbReference type="EMBL" id="SEWY01000001">
    <property type="protein sequence ID" value="TBH75141.1"/>
    <property type="molecule type" value="Genomic_DNA"/>
</dbReference>
<protein>
    <submittedName>
        <fullName evidence="1">Uncharacterized protein</fullName>
    </submittedName>
</protein>
<dbReference type="RefSeq" id="WP_130922337.1">
    <property type="nucleotide sequence ID" value="NZ_CP049835.1"/>
</dbReference>
<name>A0A4Q9BH48_9BACT</name>